<keyword evidence="2" id="KW-1185">Reference proteome</keyword>
<proteinExistence type="predicted"/>
<reference evidence="2" key="1">
    <citation type="journal article" date="2017" name="Nat. Ecol. Evol.">
        <title>Genome expansion and lineage-specific genetic innovations in the forest pathogenic fungi Armillaria.</title>
        <authorList>
            <person name="Sipos G."/>
            <person name="Prasanna A.N."/>
            <person name="Walter M.C."/>
            <person name="O'Connor E."/>
            <person name="Balint B."/>
            <person name="Krizsan K."/>
            <person name="Kiss B."/>
            <person name="Hess J."/>
            <person name="Varga T."/>
            <person name="Slot J."/>
            <person name="Riley R."/>
            <person name="Boka B."/>
            <person name="Rigling D."/>
            <person name="Barry K."/>
            <person name="Lee J."/>
            <person name="Mihaltcheva S."/>
            <person name="LaButti K."/>
            <person name="Lipzen A."/>
            <person name="Waldron R."/>
            <person name="Moloney N.M."/>
            <person name="Sperisen C."/>
            <person name="Kredics L."/>
            <person name="Vagvoelgyi C."/>
            <person name="Patrignani A."/>
            <person name="Fitzpatrick D."/>
            <person name="Nagy I."/>
            <person name="Doyle S."/>
            <person name="Anderson J.B."/>
            <person name="Grigoriev I.V."/>
            <person name="Gueldener U."/>
            <person name="Muensterkoetter M."/>
            <person name="Nagy L.G."/>
        </authorList>
    </citation>
    <scope>NUCLEOTIDE SEQUENCE [LARGE SCALE GENOMIC DNA]</scope>
    <source>
        <strain evidence="2">28-4</strain>
    </source>
</reference>
<dbReference type="Proteomes" id="UP000218334">
    <property type="component" value="Unassembled WGS sequence"/>
</dbReference>
<protein>
    <submittedName>
        <fullName evidence="1">Uncharacterized protein</fullName>
    </submittedName>
</protein>
<dbReference type="EMBL" id="KZ293440">
    <property type="protein sequence ID" value="PBK66617.1"/>
    <property type="molecule type" value="Genomic_DNA"/>
</dbReference>
<feature type="non-terminal residue" evidence="1">
    <location>
        <position position="1"/>
    </location>
</feature>
<accession>A0A2H3BPX7</accession>
<evidence type="ECO:0000313" key="1">
    <source>
        <dbReference type="EMBL" id="PBK66617.1"/>
    </source>
</evidence>
<dbReference type="AlphaFoldDB" id="A0A2H3BPX7"/>
<gene>
    <name evidence="1" type="ORF">ARMSODRAFT_890332</name>
</gene>
<dbReference type="STRING" id="1076256.A0A2H3BPX7"/>
<name>A0A2H3BPX7_9AGAR</name>
<evidence type="ECO:0000313" key="2">
    <source>
        <dbReference type="Proteomes" id="UP000218334"/>
    </source>
</evidence>
<sequence>DYEDLLQCAMPCFEGLFPNTLNKLVLDLLFDFACWHVNAKLHMHTNMSLLVFEKWTSVLGTLM</sequence>
<organism evidence="1 2">
    <name type="scientific">Armillaria solidipes</name>
    <dbReference type="NCBI Taxonomy" id="1076256"/>
    <lineage>
        <taxon>Eukaryota</taxon>
        <taxon>Fungi</taxon>
        <taxon>Dikarya</taxon>
        <taxon>Basidiomycota</taxon>
        <taxon>Agaricomycotina</taxon>
        <taxon>Agaricomycetes</taxon>
        <taxon>Agaricomycetidae</taxon>
        <taxon>Agaricales</taxon>
        <taxon>Marasmiineae</taxon>
        <taxon>Physalacriaceae</taxon>
        <taxon>Armillaria</taxon>
    </lineage>
</organism>